<evidence type="ECO:0000313" key="3">
    <source>
        <dbReference type="Proteomes" id="UP001143474"/>
    </source>
</evidence>
<reference evidence="2" key="2">
    <citation type="submission" date="2023-01" db="EMBL/GenBank/DDBJ databases">
        <authorList>
            <person name="Sun Q."/>
            <person name="Evtushenko L."/>
        </authorList>
    </citation>
    <scope>NUCLEOTIDE SEQUENCE</scope>
    <source>
        <strain evidence="2">VKM Ac-2007</strain>
    </source>
</reference>
<evidence type="ECO:0000313" key="2">
    <source>
        <dbReference type="EMBL" id="GLK09170.1"/>
    </source>
</evidence>
<dbReference type="Proteomes" id="UP001143474">
    <property type="component" value="Unassembled WGS sequence"/>
</dbReference>
<proteinExistence type="predicted"/>
<gene>
    <name evidence="2" type="ORF">GCM10017600_25760</name>
</gene>
<keyword evidence="3" id="KW-1185">Reference proteome</keyword>
<dbReference type="EMBL" id="BSEV01000004">
    <property type="protein sequence ID" value="GLK09170.1"/>
    <property type="molecule type" value="Genomic_DNA"/>
</dbReference>
<sequence>MTDNGHHAEPLAGQIVRAGERGATGAITTVEARRHTAADYALSDAGPGPHR</sequence>
<evidence type="ECO:0000256" key="1">
    <source>
        <dbReference type="SAM" id="MobiDB-lite"/>
    </source>
</evidence>
<reference evidence="2" key="1">
    <citation type="journal article" date="2014" name="Int. J. Syst. Evol. Microbiol.">
        <title>Complete genome sequence of Corynebacterium casei LMG S-19264T (=DSM 44701T), isolated from a smear-ripened cheese.</title>
        <authorList>
            <consortium name="US DOE Joint Genome Institute (JGI-PGF)"/>
            <person name="Walter F."/>
            <person name="Albersmeier A."/>
            <person name="Kalinowski J."/>
            <person name="Ruckert C."/>
        </authorList>
    </citation>
    <scope>NUCLEOTIDE SEQUENCE</scope>
    <source>
        <strain evidence="2">VKM Ac-2007</strain>
    </source>
</reference>
<dbReference type="AlphaFoldDB" id="A0A9W6I1C7"/>
<feature type="region of interest" description="Disordered" evidence="1">
    <location>
        <begin position="1"/>
        <end position="22"/>
    </location>
</feature>
<protein>
    <submittedName>
        <fullName evidence="2">Uncharacterized protein</fullName>
    </submittedName>
</protein>
<accession>A0A9W6I1C7</accession>
<organism evidence="2 3">
    <name type="scientific">Streptosporangium carneum</name>
    <dbReference type="NCBI Taxonomy" id="47481"/>
    <lineage>
        <taxon>Bacteria</taxon>
        <taxon>Bacillati</taxon>
        <taxon>Actinomycetota</taxon>
        <taxon>Actinomycetes</taxon>
        <taxon>Streptosporangiales</taxon>
        <taxon>Streptosporangiaceae</taxon>
        <taxon>Streptosporangium</taxon>
    </lineage>
</organism>
<comment type="caution">
    <text evidence="2">The sequence shown here is derived from an EMBL/GenBank/DDBJ whole genome shotgun (WGS) entry which is preliminary data.</text>
</comment>
<dbReference type="RefSeq" id="WP_271217645.1">
    <property type="nucleotide sequence ID" value="NZ_BAAAVD010000004.1"/>
</dbReference>
<name>A0A9W6I1C7_9ACTN</name>